<dbReference type="EMBL" id="JBHSBB010000014">
    <property type="protein sequence ID" value="MFC4034532.1"/>
    <property type="molecule type" value="Genomic_DNA"/>
</dbReference>
<accession>A0ABV8HU83</accession>
<proteinExistence type="predicted"/>
<dbReference type="Proteomes" id="UP001595765">
    <property type="component" value="Unassembled WGS sequence"/>
</dbReference>
<protein>
    <submittedName>
        <fullName evidence="1">Uncharacterized protein</fullName>
    </submittedName>
</protein>
<gene>
    <name evidence="1" type="ORF">ACFO3J_24090</name>
</gene>
<evidence type="ECO:0000313" key="2">
    <source>
        <dbReference type="Proteomes" id="UP001595765"/>
    </source>
</evidence>
<comment type="caution">
    <text evidence="1">The sequence shown here is derived from an EMBL/GenBank/DDBJ whole genome shotgun (WGS) entry which is preliminary data.</text>
</comment>
<name>A0ABV8HU83_9ACTN</name>
<organism evidence="1 2">
    <name type="scientific">Streptomyces polygonati</name>
    <dbReference type="NCBI Taxonomy" id="1617087"/>
    <lineage>
        <taxon>Bacteria</taxon>
        <taxon>Bacillati</taxon>
        <taxon>Actinomycetota</taxon>
        <taxon>Actinomycetes</taxon>
        <taxon>Kitasatosporales</taxon>
        <taxon>Streptomycetaceae</taxon>
        <taxon>Streptomyces</taxon>
    </lineage>
</organism>
<reference evidence="2" key="1">
    <citation type="journal article" date="2019" name="Int. J. Syst. Evol. Microbiol.">
        <title>The Global Catalogue of Microorganisms (GCM) 10K type strain sequencing project: providing services to taxonomists for standard genome sequencing and annotation.</title>
        <authorList>
            <consortium name="The Broad Institute Genomics Platform"/>
            <consortium name="The Broad Institute Genome Sequencing Center for Infectious Disease"/>
            <person name="Wu L."/>
            <person name="Ma J."/>
        </authorList>
    </citation>
    <scope>NUCLEOTIDE SEQUENCE [LARGE SCALE GENOMIC DNA]</scope>
    <source>
        <strain evidence="2">CGMCC 4.7237</strain>
    </source>
</reference>
<evidence type="ECO:0000313" key="1">
    <source>
        <dbReference type="EMBL" id="MFC4034532.1"/>
    </source>
</evidence>
<dbReference type="RefSeq" id="WP_386432797.1">
    <property type="nucleotide sequence ID" value="NZ_JBHSBB010000014.1"/>
</dbReference>
<keyword evidence="2" id="KW-1185">Reference proteome</keyword>
<sequence length="146" mass="14993">MPLPIDRMPADARTAAARTIGLARDLKELRAARRSAVPNPWQPLALASGWMPAGSTWAAPQVRQQPDGTVQLLGSIVPGTLTAGTVLAALPAGFAPQDDLEWRVGGGAATSSADLYVIAATGAVTIQNISGTITRISLSALIFPAA</sequence>